<organism evidence="1">
    <name type="scientific">marine sediment metagenome</name>
    <dbReference type="NCBI Taxonomy" id="412755"/>
    <lineage>
        <taxon>unclassified sequences</taxon>
        <taxon>metagenomes</taxon>
        <taxon>ecological metagenomes</taxon>
    </lineage>
</organism>
<evidence type="ECO:0000313" key="1">
    <source>
        <dbReference type="EMBL" id="GAG30844.1"/>
    </source>
</evidence>
<reference evidence="1" key="1">
    <citation type="journal article" date="2014" name="Front. Microbiol.">
        <title>High frequency of phylogenetically diverse reductive dehalogenase-homologous genes in deep subseafloor sedimentary metagenomes.</title>
        <authorList>
            <person name="Kawai M."/>
            <person name="Futagami T."/>
            <person name="Toyoda A."/>
            <person name="Takaki Y."/>
            <person name="Nishi S."/>
            <person name="Hori S."/>
            <person name="Arai W."/>
            <person name="Tsubouchi T."/>
            <person name="Morono Y."/>
            <person name="Uchiyama I."/>
            <person name="Ito T."/>
            <person name="Fujiyama A."/>
            <person name="Inagaki F."/>
            <person name="Takami H."/>
        </authorList>
    </citation>
    <scope>NUCLEOTIDE SEQUENCE</scope>
    <source>
        <strain evidence="1">Expedition CK06-06</strain>
    </source>
</reference>
<sequence>FYIKYYATKYGEMIERKGQLDGVAKGEYITKKGHPCFNYLDIWATEKFGSPQYRNASVKWEFNDTSTLNVNHIDSILN</sequence>
<dbReference type="AlphaFoldDB" id="X0WIN2"/>
<comment type="caution">
    <text evidence="1">The sequence shown here is derived from an EMBL/GenBank/DDBJ whole genome shotgun (WGS) entry which is preliminary data.</text>
</comment>
<protein>
    <submittedName>
        <fullName evidence="1">Uncharacterized protein</fullName>
    </submittedName>
</protein>
<feature type="non-terminal residue" evidence="1">
    <location>
        <position position="1"/>
    </location>
</feature>
<proteinExistence type="predicted"/>
<dbReference type="EMBL" id="BARS01049244">
    <property type="protein sequence ID" value="GAG30844.1"/>
    <property type="molecule type" value="Genomic_DNA"/>
</dbReference>
<gene>
    <name evidence="1" type="ORF">S01H1_73683</name>
</gene>
<name>X0WIN2_9ZZZZ</name>
<accession>X0WIN2</accession>